<reference evidence="4 5" key="1">
    <citation type="journal article" date="2019" name="Nat. Microbiol.">
        <title>Mediterranean grassland soil C-N compound turnover is dependent on rainfall and depth, and is mediated by genomically divergent microorganisms.</title>
        <authorList>
            <person name="Diamond S."/>
            <person name="Andeer P.F."/>
            <person name="Li Z."/>
            <person name="Crits-Christoph A."/>
            <person name="Burstein D."/>
            <person name="Anantharaman K."/>
            <person name="Lane K.R."/>
            <person name="Thomas B.C."/>
            <person name="Pan C."/>
            <person name="Northen T.R."/>
            <person name="Banfield J.F."/>
        </authorList>
    </citation>
    <scope>NUCLEOTIDE SEQUENCE [LARGE SCALE GENOMIC DNA]</scope>
    <source>
        <strain evidence="4">WS_8</strain>
    </source>
</reference>
<dbReference type="InterPro" id="IPR003961">
    <property type="entry name" value="FN3_dom"/>
</dbReference>
<dbReference type="InterPro" id="IPR044060">
    <property type="entry name" value="Bacterial_rp_domain"/>
</dbReference>
<dbReference type="InterPro" id="IPR051918">
    <property type="entry name" value="STPP_CPPED1"/>
</dbReference>
<dbReference type="SUPFAM" id="SSF56300">
    <property type="entry name" value="Metallo-dependent phosphatases"/>
    <property type="match status" value="1"/>
</dbReference>
<dbReference type="Pfam" id="PF18998">
    <property type="entry name" value="Flg_new_2"/>
    <property type="match status" value="1"/>
</dbReference>
<evidence type="ECO:0000313" key="4">
    <source>
        <dbReference type="EMBL" id="TMQ62055.1"/>
    </source>
</evidence>
<comment type="caution">
    <text evidence="4">The sequence shown here is derived from an EMBL/GenBank/DDBJ whole genome shotgun (WGS) entry which is preliminary data.</text>
</comment>
<dbReference type="SMART" id="SM00560">
    <property type="entry name" value="LamGL"/>
    <property type="match status" value="1"/>
</dbReference>
<dbReference type="InterPro" id="IPR013783">
    <property type="entry name" value="Ig-like_fold"/>
</dbReference>
<evidence type="ECO:0000256" key="1">
    <source>
        <dbReference type="ARBA" id="ARBA00022729"/>
    </source>
</evidence>
<name>A0A538TEI5_UNCEI</name>
<dbReference type="Gene3D" id="2.60.120.200">
    <property type="match status" value="2"/>
</dbReference>
<evidence type="ECO:0000313" key="5">
    <source>
        <dbReference type="Proteomes" id="UP000316609"/>
    </source>
</evidence>
<dbReference type="CDD" id="cd00063">
    <property type="entry name" value="FN3"/>
    <property type="match status" value="1"/>
</dbReference>
<feature type="domain" description="Fibronectin type-III" evidence="3">
    <location>
        <begin position="185"/>
        <end position="276"/>
    </location>
</feature>
<dbReference type="InterPro" id="IPR025667">
    <property type="entry name" value="SprB_repeat"/>
</dbReference>
<proteinExistence type="predicted"/>
<dbReference type="Gene3D" id="2.60.40.4070">
    <property type="match status" value="1"/>
</dbReference>
<dbReference type="NCBIfam" id="TIGR04183">
    <property type="entry name" value="Por_Secre_tail"/>
    <property type="match status" value="1"/>
</dbReference>
<accession>A0A538TEI5</accession>
<dbReference type="InterPro" id="IPR006558">
    <property type="entry name" value="LamG-like"/>
</dbReference>
<gene>
    <name evidence="4" type="ORF">E6K78_12155</name>
</gene>
<dbReference type="PROSITE" id="PS50853">
    <property type="entry name" value="FN3"/>
    <property type="match status" value="1"/>
</dbReference>
<dbReference type="PANTHER" id="PTHR43143">
    <property type="entry name" value="METALLOPHOSPHOESTERASE, CALCINEURIN SUPERFAMILY"/>
    <property type="match status" value="1"/>
</dbReference>
<dbReference type="Proteomes" id="UP000316609">
    <property type="component" value="Unassembled WGS sequence"/>
</dbReference>
<dbReference type="PANTHER" id="PTHR43143:SF5">
    <property type="entry name" value="SECRETED PROTEIN"/>
    <property type="match status" value="1"/>
</dbReference>
<organism evidence="4 5">
    <name type="scientific">Eiseniibacteriota bacterium</name>
    <dbReference type="NCBI Taxonomy" id="2212470"/>
    <lineage>
        <taxon>Bacteria</taxon>
        <taxon>Candidatus Eiseniibacteriota</taxon>
    </lineage>
</organism>
<protein>
    <submittedName>
        <fullName evidence="4">T9SS type A sorting domain-containing protein</fullName>
    </submittedName>
</protein>
<dbReference type="Pfam" id="PF13385">
    <property type="entry name" value="Laminin_G_3"/>
    <property type="match status" value="2"/>
</dbReference>
<sequence>DNSNVDMNYFLGIRSSDGVLCADFEEGAGGTTPGLNHAVAGVTPVGNGWHHGAATYDGTTWNLYLDGNLETSLLVGQPVRSNSIQHAALATSLTSTGGTNGFFDGVLDEVRVWSTVRSALDIQSAANSQIATSQPGLAARWSLDEGSGTVVNGSAGTAVTGTVTGSNYTWVTGAPFNLAFTPPAAPSALAAVAATHSQINLTWNDNSNNESSFQIERSTTGIGGTYSLLASVPAGTTSYANVLLTPSTQYCYRVRAVNGSGASAPDGPACASTPAQSNTGLDFAGNTYVTFGDPAALDLAEFTVECWFRRDGAGTTTTTGTGGIPDAIPLVTHGAPEAENSNVDMNFFLGIRNSDGVLCADFEEGAGAASPGQNHPVGGFTPVGNGWHHGAVTYDGVTWKLYLDGTLEAALPINQPVRSNSIQHAALATALTSTGASNGFFDGELDEVRVWNFARSQTELQQTANAQLALAQSGLVARWSLDEGSGTVVAGSAGTSVAGTVTGSGYTWVAGAPFDLALNQQPPEPVLNAPADHATGVTTSPTLDVAVSDPDGGSLTVTFYGRPAPASPGADFTLIGLPDTQYYTGQLNGGSNAIFQAQTNWIVNNRMARNIVYAGHLGDCVEHGDNGGNDIEWQRASASLSVLENSAATGLPEGLPFGVSVGNHDQSPNGDANGTTTFYNQYFGASHFSGRTYYGGHYGSNNDNWYDLFSASGMDFIVVSLEYDTSPDAAVLTWADNLLTTYNDRRAIVLSHFLCNTGNPAGFGPQGQATYDALKGHSNLFLMLCGHVPGEGRRQDVYNGNTVHTLLSDYQGRTNGGNGFLRVLEFSPANDEIRVKTYSPWLDQYETDGDSEFSLPYNMNPVQPFALIGSTTVSSGSNATISWPGRSFSAAYEWYAVVSDGSAATQGSVNSFTTTAPPAIRLSETHLDVTCHGLLTGSIDLTVSGGTAPFTYEWRDGPTTEDRTNLGAGTYTVTVTDVNRVTATLNTTIAEPPALALALAKTDVTCNGASNGTATATFSGGTGALRVRIDGGVFATVSSPHAFPGLGAGSHAVDLADANGCTTTASITVAEPPVLAASVSLDAPIACHGGTTTVIVSATGGTPPHAGTGTFTVSSGSHDYTVTDANGCTTTTSITVAEPPTLAASVSLDAPIACHGGTTTVTVSAAGGTPPHTGTGTFGCTATASITVTEPSAITLSETHTTTCLIGPDGSIDLTVSGGVEPYTFAWSNGAATEDISSLTAGSYSVTVTDASGCGAGTSVTIVLRNYTINASPGPNGGIDPTGSVVVNCGADQTFTFTPDPGYSVFDVVVDNTSQGPAPSHTFTGVVANHTLAVSFAENVHTLATGTLGDGTLTRSPDQALYPDNYDVTLTATPAAGWAFTSWSGAVNGSTSPSTLHLTGNAEVTAIFNPVGAPAVAVTFPNGNETLPLDALVTLMWAPADDPDDNDHIDSVDLYLSRTGPNGSYEMVATGIPNTGAYDWPVTGPETDNAYVKVVAHNPPGPSALTAADLSDRPFSIHPGAVAVQKPQPVEFALTQVAPNPALGALRFGFALPRSSSVHLAVIDIHGRRVASVARGDFGPGVHHFTWDARASSGERVASGVYFLHLEVAGRSFTRRFVITR</sequence>
<dbReference type="Gene3D" id="2.60.40.740">
    <property type="match status" value="2"/>
</dbReference>
<dbReference type="InterPro" id="IPR029052">
    <property type="entry name" value="Metallo-depent_PP-like"/>
</dbReference>
<dbReference type="Pfam" id="PF13573">
    <property type="entry name" value="SprB"/>
    <property type="match status" value="3"/>
</dbReference>
<evidence type="ECO:0000256" key="2">
    <source>
        <dbReference type="ARBA" id="ARBA00023157"/>
    </source>
</evidence>
<dbReference type="SUPFAM" id="SSF49265">
    <property type="entry name" value="Fibronectin type III"/>
    <property type="match status" value="1"/>
</dbReference>
<dbReference type="InterPro" id="IPR025965">
    <property type="entry name" value="FlgD/Vpr_Ig-like"/>
</dbReference>
<dbReference type="SMART" id="SM00060">
    <property type="entry name" value="FN3"/>
    <property type="match status" value="1"/>
</dbReference>
<keyword evidence="1" id="KW-0732">Signal</keyword>
<dbReference type="InterPro" id="IPR013320">
    <property type="entry name" value="ConA-like_dom_sf"/>
</dbReference>
<dbReference type="Gene3D" id="2.60.40.10">
    <property type="entry name" value="Immunoglobulins"/>
    <property type="match status" value="1"/>
</dbReference>
<dbReference type="EMBL" id="VBOY01000149">
    <property type="protein sequence ID" value="TMQ62055.1"/>
    <property type="molecule type" value="Genomic_DNA"/>
</dbReference>
<evidence type="ECO:0000259" key="3">
    <source>
        <dbReference type="PROSITE" id="PS50853"/>
    </source>
</evidence>
<keyword evidence="2" id="KW-1015">Disulfide bond</keyword>
<dbReference type="SUPFAM" id="SSF49899">
    <property type="entry name" value="Concanavalin A-like lectins/glucanases"/>
    <property type="match status" value="2"/>
</dbReference>
<dbReference type="Gene3D" id="3.60.21.10">
    <property type="match status" value="1"/>
</dbReference>
<dbReference type="Pfam" id="PF00041">
    <property type="entry name" value="fn3"/>
    <property type="match status" value="1"/>
</dbReference>
<dbReference type="Pfam" id="PF13860">
    <property type="entry name" value="FlgD_ig"/>
    <property type="match status" value="1"/>
</dbReference>
<dbReference type="InterPro" id="IPR026444">
    <property type="entry name" value="Secre_tail"/>
</dbReference>
<dbReference type="InterPro" id="IPR036116">
    <property type="entry name" value="FN3_sf"/>
</dbReference>
<feature type="non-terminal residue" evidence="4">
    <location>
        <position position="1"/>
    </location>
</feature>